<dbReference type="PANTHER" id="PTHR36302:SF1">
    <property type="entry name" value="COPPER CHAPERONE PCU(A)C"/>
    <property type="match status" value="1"/>
</dbReference>
<dbReference type="Gene3D" id="2.60.40.1890">
    <property type="entry name" value="PCu(A)C copper chaperone"/>
    <property type="match status" value="1"/>
</dbReference>
<organism evidence="2 3">
    <name type="scientific">Photobacterium alginatilyticum</name>
    <dbReference type="NCBI Taxonomy" id="1775171"/>
    <lineage>
        <taxon>Bacteria</taxon>
        <taxon>Pseudomonadati</taxon>
        <taxon>Pseudomonadota</taxon>
        <taxon>Gammaproteobacteria</taxon>
        <taxon>Vibrionales</taxon>
        <taxon>Vibrionaceae</taxon>
        <taxon>Photobacterium</taxon>
    </lineage>
</organism>
<dbReference type="PANTHER" id="PTHR36302">
    <property type="entry name" value="BLR7088 PROTEIN"/>
    <property type="match status" value="1"/>
</dbReference>
<gene>
    <name evidence="2" type="ORF">EIZ48_23700</name>
</gene>
<dbReference type="Proteomes" id="UP000738517">
    <property type="component" value="Unassembled WGS sequence"/>
</dbReference>
<evidence type="ECO:0000313" key="2">
    <source>
        <dbReference type="EMBL" id="NBI55525.1"/>
    </source>
</evidence>
<reference evidence="2 3" key="1">
    <citation type="journal article" date="2017" name="Int. J. Syst. Evol. Microbiol.">
        <title>Photobacterium alginatilyticum sp. nov., a marine bacterium isolated from bottom seawater.</title>
        <authorList>
            <person name="Wang X."/>
            <person name="Wang Y."/>
            <person name="Yang X."/>
            <person name="Sun H."/>
            <person name="Li B."/>
            <person name="Zhang X.H."/>
        </authorList>
    </citation>
    <scope>NUCLEOTIDE SEQUENCE [LARGE SCALE GENOMIC DNA]</scope>
    <source>
        <strain evidence="2 3">P03D4</strain>
    </source>
</reference>
<dbReference type="InterPro" id="IPR058248">
    <property type="entry name" value="Lxx211020-like"/>
</dbReference>
<sequence>MNKLVAILGLLFALPVFADVTISDCVIVEPAPGVSRTALFFNAELKITDEVKAMRTPSPEAILGADIPALSNRIEMHKTEMKDGVMKMQRIPKLFLKKDGVTKLQKGGLHFMLMDLHKRPVAGETYPVTLWLTYLSDQSCEAKVVKASVLTQKP</sequence>
<keyword evidence="3" id="KW-1185">Reference proteome</keyword>
<name>A0ABW9YQ50_9GAMM</name>
<feature type="signal peptide" evidence="1">
    <location>
        <begin position="1"/>
        <end position="18"/>
    </location>
</feature>
<keyword evidence="1" id="KW-0732">Signal</keyword>
<evidence type="ECO:0000256" key="1">
    <source>
        <dbReference type="SAM" id="SignalP"/>
    </source>
</evidence>
<dbReference type="RefSeq" id="WP_160657243.1">
    <property type="nucleotide sequence ID" value="NZ_RSEJ01000031.1"/>
</dbReference>
<dbReference type="InterPro" id="IPR036182">
    <property type="entry name" value="PCuAC_sf"/>
</dbReference>
<protein>
    <submittedName>
        <fullName evidence="2">Copper chaperone PCu(A)C</fullName>
    </submittedName>
</protein>
<proteinExistence type="predicted"/>
<dbReference type="Pfam" id="PF04314">
    <property type="entry name" value="PCuAC"/>
    <property type="match status" value="1"/>
</dbReference>
<dbReference type="EMBL" id="RSEJ01000031">
    <property type="protein sequence ID" value="NBI55525.1"/>
    <property type="molecule type" value="Genomic_DNA"/>
</dbReference>
<dbReference type="SUPFAM" id="SSF110087">
    <property type="entry name" value="DR1885-like metal-binding protein"/>
    <property type="match status" value="1"/>
</dbReference>
<accession>A0ABW9YQ50</accession>
<feature type="chain" id="PRO_5046717517" evidence="1">
    <location>
        <begin position="19"/>
        <end position="154"/>
    </location>
</feature>
<comment type="caution">
    <text evidence="2">The sequence shown here is derived from an EMBL/GenBank/DDBJ whole genome shotgun (WGS) entry which is preliminary data.</text>
</comment>
<evidence type="ECO:0000313" key="3">
    <source>
        <dbReference type="Proteomes" id="UP000738517"/>
    </source>
</evidence>
<dbReference type="InterPro" id="IPR007410">
    <property type="entry name" value="LpqE-like"/>
</dbReference>